<organism evidence="1 2">
    <name type="scientific">Streptomyces turgidiscabies (strain Car8)</name>
    <dbReference type="NCBI Taxonomy" id="698760"/>
    <lineage>
        <taxon>Bacteria</taxon>
        <taxon>Bacillati</taxon>
        <taxon>Actinomycetota</taxon>
        <taxon>Actinomycetes</taxon>
        <taxon>Kitasatosporales</taxon>
        <taxon>Streptomycetaceae</taxon>
        <taxon>Streptomyces</taxon>
    </lineage>
</organism>
<reference evidence="1 2" key="1">
    <citation type="journal article" date="2011" name="Plasmid">
        <title>Streptomyces turgidiscabies Car8 contains a modular pathogenicity island that shares virulence genes with other actinobacterial plant pathogens.</title>
        <authorList>
            <person name="Huguet-Tapia J.C."/>
            <person name="Badger J.H."/>
            <person name="Loria R."/>
            <person name="Pettis G.S."/>
        </authorList>
    </citation>
    <scope>NUCLEOTIDE SEQUENCE [LARGE SCALE GENOMIC DNA]</scope>
    <source>
        <strain evidence="1 2">Car8</strain>
    </source>
</reference>
<comment type="caution">
    <text evidence="1">The sequence shown here is derived from an EMBL/GenBank/DDBJ whole genome shotgun (WGS) entry which is preliminary data.</text>
</comment>
<dbReference type="RefSeq" id="WP_006377203.1">
    <property type="nucleotide sequence ID" value="NZ_AEJB01000272.1"/>
</dbReference>
<name>L7F7V3_STRT8</name>
<dbReference type="Proteomes" id="UP000010931">
    <property type="component" value="Unassembled WGS sequence"/>
</dbReference>
<dbReference type="PATRIC" id="fig|698760.3.peg.3575"/>
<proteinExistence type="predicted"/>
<dbReference type="AlphaFoldDB" id="L7F7V3"/>
<gene>
    <name evidence="1" type="ORF">STRTUCAR8_08562</name>
</gene>
<dbReference type="EMBL" id="AEJB01000272">
    <property type="protein sequence ID" value="ELP67673.1"/>
    <property type="molecule type" value="Genomic_DNA"/>
</dbReference>
<accession>L7F7V3</accession>
<keyword evidence="2" id="KW-1185">Reference proteome</keyword>
<sequence length="696" mass="69191">MPNVIISPTGVQGPRGNAVLNGTGAPGPTVGIDGDYYIDKTGYPTSVVLYGPKAAGAWPGSGVTVGGGAVGALLAANNLSDLQNAGAARTNLGLGTAATQSAGAFDAFGAASAALGSANSYTASQIASEVTRANNAYDALGAASTAQAAAIADAAGKYQGLQPWVFDVTATAYGAAGDAQVVADGAMSSGSAVLTSATANWPATGIVGKSISVKGAGALGVTTLVTTIASRQSATQITLNAANASGGALTGAVVIWGTDDTAAVQAATDAAMTYLQTHSYAQVFNPRLSVIAGPLNTSKHGNGQIVFDAVSTAGGKKILEFRGVTSGAAAVRHWLQQVPQMAGSGFISFGVYASTGAQIASINAAGNPAVISGPNEGSGYGAGANFSNMMVVVRDLLILTTHSAYGLTYGALNLYGVANAHIENLGYGTAGTVASPSTDYTSPGTFGTGLSVGCLLPAPGNNDYVIAKNVSIGGGYTYAMFMTEHGVIDRYMALYCWAGLCAVGNYAGSVGSVHAMDAMSASIEACASELYIVGAGSGGAGPTVYANISTESSAPIIAGNSTGAMNAALGRVRLTGLFTESGVSTSAPTGIEVVNGQVPRAIKRKTSAFTCSVIDRTLVCDTTTAGFTGTLPAADFCPTEYVFKNVGTNTLTVGTTGGQLIYSSSGTGAATATLTTGQTGRYQALYNGTSWGWYAV</sequence>
<evidence type="ECO:0000313" key="2">
    <source>
        <dbReference type="Proteomes" id="UP000010931"/>
    </source>
</evidence>
<evidence type="ECO:0000313" key="1">
    <source>
        <dbReference type="EMBL" id="ELP67673.1"/>
    </source>
</evidence>
<protein>
    <submittedName>
        <fullName evidence="1">Uncharacterized protein</fullName>
    </submittedName>
</protein>